<dbReference type="Gene3D" id="2.60.40.1080">
    <property type="match status" value="1"/>
</dbReference>
<dbReference type="InterPro" id="IPR008964">
    <property type="entry name" value="Invasin/intimin_cell_adhesion"/>
</dbReference>
<reference evidence="3 4" key="1">
    <citation type="journal article" date="2011" name="J. Virol.">
        <title>Genomic and proteomic characterization of the broad host range Salmonella phage PVP-SE1 - The creation of a new phage genus.</title>
        <authorList>
            <person name="Santos S.B."/>
            <person name="Kropinski A.M."/>
            <person name="Ceyssens P.J."/>
            <person name="Ackermann H.W."/>
            <person name="Villegas A."/>
            <person name="Lavigne R."/>
            <person name="Krylov V.N."/>
            <person name="Carvalho C.M."/>
            <person name="Ferreira E.C."/>
            <person name="Azeredo J."/>
        </authorList>
    </citation>
    <scope>NUCLEOTIDE SEQUENCE [LARGE SCALE GENOMIC DNA]</scope>
    <source>
        <strain evidence="3">PVP-SE1</strain>
    </source>
</reference>
<dbReference type="Pfam" id="PF00415">
    <property type="entry name" value="RCC1"/>
    <property type="match status" value="1"/>
</dbReference>
<accession>G3BLQ5</accession>
<feature type="compositionally biased region" description="Low complexity" evidence="1">
    <location>
        <begin position="595"/>
        <end position="604"/>
    </location>
</feature>
<evidence type="ECO:0000259" key="2">
    <source>
        <dbReference type="Pfam" id="PF02368"/>
    </source>
</evidence>
<dbReference type="KEGG" id="vg:11258020"/>
<organism evidence="3 4">
    <name type="scientific">Salmonella phage PVPSE1</name>
    <dbReference type="NCBI Taxonomy" id="889338"/>
    <lineage>
        <taxon>Viruses</taxon>
        <taxon>Duplodnaviria</taxon>
        <taxon>Heunggongvirae</taxon>
        <taxon>Uroviricota</taxon>
        <taxon>Caudoviricetes</taxon>
        <taxon>Vequintavirinae</taxon>
        <taxon>Seunavirus</taxon>
        <taxon>Seunavirus PVPSE1</taxon>
    </lineage>
</organism>
<dbReference type="Gene3D" id="2.130.10.30">
    <property type="entry name" value="Regulator of chromosome condensation 1/beta-lactamase-inhibitor protein II"/>
    <property type="match status" value="1"/>
</dbReference>
<dbReference type="Proteomes" id="UP000008530">
    <property type="component" value="Segment"/>
</dbReference>
<dbReference type="Pfam" id="PF02368">
    <property type="entry name" value="Big_2"/>
    <property type="match status" value="1"/>
</dbReference>
<dbReference type="InterPro" id="IPR003343">
    <property type="entry name" value="Big_2"/>
</dbReference>
<dbReference type="InterPro" id="IPR009091">
    <property type="entry name" value="RCC1/BLIP-II"/>
</dbReference>
<keyword evidence="4" id="KW-1185">Reference proteome</keyword>
<feature type="domain" description="BIG2" evidence="2">
    <location>
        <begin position="409"/>
        <end position="472"/>
    </location>
</feature>
<dbReference type="InterPro" id="IPR000408">
    <property type="entry name" value="Reg_chr_condens"/>
</dbReference>
<proteinExistence type="predicted"/>
<dbReference type="GeneID" id="11258020"/>
<gene>
    <name evidence="3" type="primary">40</name>
</gene>
<protein>
    <submittedName>
        <fullName evidence="3">Uncharacterized protein 40</fullName>
    </submittedName>
</protein>
<dbReference type="OrthoDB" id="5362at10239"/>
<feature type="region of interest" description="Disordered" evidence="1">
    <location>
        <begin position="585"/>
        <end position="604"/>
    </location>
</feature>
<sequence length="604" mass="64058">MYPIPCLFLTLSGGGTEPLPPGSVKKVAFTRGLVGGATKRSMAILLIDGRLYTQGDNAWSECANGNISPFKDHWHLAANGVADVFGGGRAFVVKYNNGGWQYCGDTSQFTGSGSIYSSWTSFPSSITGTVSLANLQSVSCALGNTLWQMVDGRLYGSGSNTNGCLGSGNTTVISIPRSISASSVRAYSLNACVTYLNNIGLPRVCGATHQIDGTSTTQTQNFIDVSFASVTETVYVKEWLANETNSMAIASTGVDDTEHYLYTRGIGTAQYSKKEGIGPFETFRVIDGGQSHFLIADNKLYGLGDLSAQLGLGTPSTMVLEPTLVPVPTGRDWDLSKLTYIVDMKTDVLNQGNSISHWMVYDGNLYYAGNLYGFFGSTDSTGEFTNIPEASFGGTTADAITTGSIPYAIKGSRSQLTWTVEPADAEIYDISFTSSAPNIATVDSNGIMTFLEEGGFDITMTAKTGSGADAKTLTDTSGGYVSIFSVTTDSIPQKEVGDVFVFMDKNSPDYTPGPNVVGMEISPANVDTNFIDGELTTTNPDVVMIDEGGFLSCIAVGDARCGVRLIYREGQVEAFDDSYVSVSDFTAPPDPVDPGEPVVPSQPQ</sequence>
<dbReference type="SUPFAM" id="SSF49373">
    <property type="entry name" value="Invasin/intimin cell-adhesion fragments"/>
    <property type="match status" value="1"/>
</dbReference>
<dbReference type="RefSeq" id="YP_004893846.1">
    <property type="nucleotide sequence ID" value="NC_016071.1"/>
</dbReference>
<evidence type="ECO:0000313" key="3">
    <source>
        <dbReference type="EMBL" id="ADP02435.1"/>
    </source>
</evidence>
<evidence type="ECO:0000313" key="4">
    <source>
        <dbReference type="Proteomes" id="UP000008530"/>
    </source>
</evidence>
<name>G3BLQ5_9CAUD</name>
<evidence type="ECO:0000256" key="1">
    <source>
        <dbReference type="SAM" id="MobiDB-lite"/>
    </source>
</evidence>
<dbReference type="EMBL" id="GU070616">
    <property type="protein sequence ID" value="ADP02435.1"/>
    <property type="molecule type" value="Genomic_DNA"/>
</dbReference>
<dbReference type="SUPFAM" id="SSF50985">
    <property type="entry name" value="RCC1/BLIP-II"/>
    <property type="match status" value="1"/>
</dbReference>